<evidence type="ECO:0000256" key="14">
    <source>
        <dbReference type="ARBA" id="ARBA00023034"/>
    </source>
</evidence>
<name>B8KTE1_9GAMM</name>
<evidence type="ECO:0000256" key="11">
    <source>
        <dbReference type="ARBA" id="ARBA00022801"/>
    </source>
</evidence>
<evidence type="ECO:0000256" key="10">
    <source>
        <dbReference type="ARBA" id="ARBA00022729"/>
    </source>
</evidence>
<dbReference type="GO" id="GO:0004180">
    <property type="term" value="F:carboxypeptidase activity"/>
    <property type="evidence" value="ECO:0007669"/>
    <property type="project" value="UniProtKB-KW"/>
</dbReference>
<keyword evidence="10 21" id="KW-0732">Signal</keyword>
<evidence type="ECO:0000256" key="6">
    <source>
        <dbReference type="ARBA" id="ARBA00022525"/>
    </source>
</evidence>
<evidence type="ECO:0000256" key="4">
    <source>
        <dbReference type="ARBA" id="ARBA00004613"/>
    </source>
</evidence>
<evidence type="ECO:0000256" key="5">
    <source>
        <dbReference type="ARBA" id="ARBA00014116"/>
    </source>
</evidence>
<proteinExistence type="predicted"/>
<evidence type="ECO:0000256" key="19">
    <source>
        <dbReference type="ARBA" id="ARBA00025833"/>
    </source>
</evidence>
<evidence type="ECO:0000256" key="2">
    <source>
        <dbReference type="ARBA" id="ARBA00004371"/>
    </source>
</evidence>
<dbReference type="GO" id="GO:0005764">
    <property type="term" value="C:lysosome"/>
    <property type="evidence" value="ECO:0007669"/>
    <property type="project" value="UniProtKB-SubCell"/>
</dbReference>
<evidence type="ECO:0000256" key="18">
    <source>
        <dbReference type="ARBA" id="ARBA00023228"/>
    </source>
</evidence>
<dbReference type="InterPro" id="IPR007484">
    <property type="entry name" value="Peptidase_M28"/>
</dbReference>
<reference evidence="24" key="1">
    <citation type="journal article" date="2013" name="BMC Microbiol.">
        <title>Taxonomy and evolution of bacteriochlorophyll a-containing members of the OM60/NOR5 clade of marine gammaproteobacteria: description of Luminiphilus syltensis gen. nov., sp. nov., reclassification of Haliea rubra as Pseudohaliea rubra gen. nov., comb. nov., and emendation of Chromatocurvus halotolerans.</title>
        <authorList>
            <person name="Spring S."/>
            <person name="Riedel T."/>
            <person name="Sproer C."/>
            <person name="Yan S."/>
            <person name="Harder J."/>
            <person name="Fuchs B.M."/>
        </authorList>
    </citation>
    <scope>NUCLEOTIDE SEQUENCE [LARGE SCALE GENOMIC DNA]</scope>
    <source>
        <strain evidence="24">NOR51-B</strain>
    </source>
</reference>
<dbReference type="GO" id="GO:0005576">
    <property type="term" value="C:extracellular region"/>
    <property type="evidence" value="ECO:0007669"/>
    <property type="project" value="UniProtKB-SubCell"/>
</dbReference>
<evidence type="ECO:0000256" key="16">
    <source>
        <dbReference type="ARBA" id="ARBA00023145"/>
    </source>
</evidence>
<gene>
    <name evidence="23" type="ORF">NOR51B_2784</name>
</gene>
<evidence type="ECO:0000256" key="15">
    <source>
        <dbReference type="ARBA" id="ARBA00023049"/>
    </source>
</evidence>
<dbReference type="PANTHER" id="PTHR12053">
    <property type="entry name" value="PROTEASE FAMILY M28 PLASMA GLUTAMATE CARBOXYPEPTIDASE-RELATED"/>
    <property type="match status" value="1"/>
</dbReference>
<dbReference type="STRING" id="565045.NOR51B_2784"/>
<dbReference type="RefSeq" id="WP_009021573.1">
    <property type="nucleotide sequence ID" value="NZ_DS999411.1"/>
</dbReference>
<evidence type="ECO:0000256" key="7">
    <source>
        <dbReference type="ARBA" id="ARBA00022645"/>
    </source>
</evidence>
<dbReference type="Gene3D" id="3.40.630.10">
    <property type="entry name" value="Zn peptidases"/>
    <property type="match status" value="1"/>
</dbReference>
<keyword evidence="16" id="KW-0865">Zymogen</keyword>
<evidence type="ECO:0000256" key="3">
    <source>
        <dbReference type="ARBA" id="ARBA00004555"/>
    </source>
</evidence>
<evidence type="ECO:0000256" key="21">
    <source>
        <dbReference type="SAM" id="SignalP"/>
    </source>
</evidence>
<keyword evidence="8" id="KW-0645">Protease</keyword>
<dbReference type="AlphaFoldDB" id="B8KTE1"/>
<evidence type="ECO:0000256" key="20">
    <source>
        <dbReference type="ARBA" id="ARBA00033328"/>
    </source>
</evidence>
<keyword evidence="17" id="KW-0325">Glycoprotein</keyword>
<keyword evidence="11" id="KW-0378">Hydrolase</keyword>
<dbReference type="HOGENOM" id="CLU_033697_1_1_6"/>
<protein>
    <recommendedName>
        <fullName evidence="5">Carboxypeptidase Q</fullName>
    </recommendedName>
    <alternativeName>
        <fullName evidence="20">Plasma glutamate carboxypeptidase</fullName>
    </alternativeName>
</protein>
<evidence type="ECO:0000256" key="17">
    <source>
        <dbReference type="ARBA" id="ARBA00023180"/>
    </source>
</evidence>
<feature type="chain" id="PRO_5002876195" description="Carboxypeptidase Q" evidence="21">
    <location>
        <begin position="22"/>
        <end position="490"/>
    </location>
</feature>
<dbReference type="Proteomes" id="UP000004699">
    <property type="component" value="Unassembled WGS sequence"/>
</dbReference>
<dbReference type="GO" id="GO:0004177">
    <property type="term" value="F:aminopeptidase activity"/>
    <property type="evidence" value="ECO:0007669"/>
    <property type="project" value="UniProtKB-KW"/>
</dbReference>
<dbReference type="PANTHER" id="PTHR12053:SF3">
    <property type="entry name" value="CARBOXYPEPTIDASE Q"/>
    <property type="match status" value="1"/>
</dbReference>
<dbReference type="GO" id="GO:0046872">
    <property type="term" value="F:metal ion binding"/>
    <property type="evidence" value="ECO:0007669"/>
    <property type="project" value="UniProtKB-KW"/>
</dbReference>
<keyword evidence="13" id="KW-0862">Zinc</keyword>
<dbReference type="eggNOG" id="COG2234">
    <property type="taxonomic scope" value="Bacteria"/>
</dbReference>
<keyword evidence="18" id="KW-0458">Lysosome</keyword>
<dbReference type="SUPFAM" id="SSF53187">
    <property type="entry name" value="Zn-dependent exopeptidases"/>
    <property type="match status" value="1"/>
</dbReference>
<keyword evidence="7" id="KW-0121">Carboxypeptidase</keyword>
<dbReference type="GO" id="GO:0006508">
    <property type="term" value="P:proteolysis"/>
    <property type="evidence" value="ECO:0007669"/>
    <property type="project" value="UniProtKB-KW"/>
</dbReference>
<sequence length="490" mass="53136">MAHNKTLLVALCLTATTQSFAADDKVDRLIAAMLGHTPIVEDLQELTDTVGGRPTGSPANERAVDWAVQKFKAASVSVSAESFEMPMQWQERSIIARIDGDVSFSPSVIAKPFSAGTGGKPLEGPLMDGGTGTRADFERLGKTARGAWVLIETPVLNDEVGLSGLFAEYGAAAAADELAFKTGVKGIIYMSSRPKNLLYRVPTLGAKNRMPVLTMERENAKRALRLLRGGKSLGMSVVLDIDSGYAYKARNVIAEIPGSEKPEEIVLMGAHLDSHDLGTGALDNGSNATLMIDIARQIIRLGLQPERTIRFALWNGEEQGMMGSWKYTELHESELDNHVIATSFDIGTGRITGFFTSGREELISEVDSYLEPVAGLGPFEQVNAALVGTDNFDFMIEGVPNLIAAQQDANYASNYHAASDTFDKVDLQQLKLNSAIAAALVWGFANSDFQLPRQSHDEVEALIENAGIEQNMRDFGAWEDWKNGVRGQHD</sequence>
<evidence type="ECO:0000259" key="22">
    <source>
        <dbReference type="Pfam" id="PF04389"/>
    </source>
</evidence>
<keyword evidence="14" id="KW-0333">Golgi apparatus</keyword>
<comment type="subcellular location">
    <subcellularLocation>
        <location evidence="1">Endoplasmic reticulum</location>
    </subcellularLocation>
    <subcellularLocation>
        <location evidence="3">Golgi apparatus</location>
    </subcellularLocation>
    <subcellularLocation>
        <location evidence="2">Lysosome</location>
    </subcellularLocation>
    <subcellularLocation>
        <location evidence="4">Secreted</location>
    </subcellularLocation>
</comment>
<evidence type="ECO:0000256" key="9">
    <source>
        <dbReference type="ARBA" id="ARBA00022723"/>
    </source>
</evidence>
<dbReference type="GO" id="GO:0070573">
    <property type="term" value="F:metallodipeptidase activity"/>
    <property type="evidence" value="ECO:0007669"/>
    <property type="project" value="InterPro"/>
</dbReference>
<dbReference type="OrthoDB" id="9769665at2"/>
<dbReference type="Gene3D" id="3.50.30.30">
    <property type="match status" value="1"/>
</dbReference>
<keyword evidence="12" id="KW-0256">Endoplasmic reticulum</keyword>
<evidence type="ECO:0000256" key="8">
    <source>
        <dbReference type="ARBA" id="ARBA00022670"/>
    </source>
</evidence>
<dbReference type="EMBL" id="DS999411">
    <property type="protein sequence ID" value="EED36831.1"/>
    <property type="molecule type" value="Genomic_DNA"/>
</dbReference>
<feature type="signal peptide" evidence="21">
    <location>
        <begin position="1"/>
        <end position="21"/>
    </location>
</feature>
<keyword evidence="15" id="KW-0482">Metalloprotease</keyword>
<keyword evidence="6" id="KW-0964">Secreted</keyword>
<keyword evidence="9" id="KW-0479">Metal-binding</keyword>
<organism evidence="23 24">
    <name type="scientific">Luminiphilus syltensis NOR5-1B</name>
    <dbReference type="NCBI Taxonomy" id="565045"/>
    <lineage>
        <taxon>Bacteria</taxon>
        <taxon>Pseudomonadati</taxon>
        <taxon>Pseudomonadota</taxon>
        <taxon>Gammaproteobacteria</taxon>
        <taxon>Cellvibrionales</taxon>
        <taxon>Halieaceae</taxon>
        <taxon>Luminiphilus</taxon>
    </lineage>
</organism>
<dbReference type="Pfam" id="PF04389">
    <property type="entry name" value="Peptidase_M28"/>
    <property type="match status" value="1"/>
</dbReference>
<accession>B8KTE1</accession>
<feature type="domain" description="Peptidase M28" evidence="22">
    <location>
        <begin position="251"/>
        <end position="440"/>
    </location>
</feature>
<evidence type="ECO:0000256" key="13">
    <source>
        <dbReference type="ARBA" id="ARBA00022833"/>
    </source>
</evidence>
<evidence type="ECO:0000313" key="23">
    <source>
        <dbReference type="EMBL" id="EED36831.1"/>
    </source>
</evidence>
<evidence type="ECO:0000256" key="1">
    <source>
        <dbReference type="ARBA" id="ARBA00004240"/>
    </source>
</evidence>
<evidence type="ECO:0000256" key="12">
    <source>
        <dbReference type="ARBA" id="ARBA00022824"/>
    </source>
</evidence>
<comment type="subunit">
    <text evidence="19">Homodimer. The monomeric form is inactive while the homodimer is active.</text>
</comment>
<keyword evidence="24" id="KW-1185">Reference proteome</keyword>
<dbReference type="InterPro" id="IPR039866">
    <property type="entry name" value="CPQ"/>
</dbReference>
<keyword evidence="23" id="KW-0031">Aminopeptidase</keyword>
<evidence type="ECO:0000313" key="24">
    <source>
        <dbReference type="Proteomes" id="UP000004699"/>
    </source>
</evidence>